<evidence type="ECO:0000256" key="1">
    <source>
        <dbReference type="ARBA" id="ARBA00005054"/>
    </source>
</evidence>
<comment type="pathway">
    <text evidence="1 6">Purine metabolism; IMP biosynthesis via de novo pathway; N(2)-formyl-N(1)-(5-phospho-D-ribosyl)glycinamide from N(1)-(5-phospho-D-ribosyl)glycinamide (10-formyl THF route): step 1/1.</text>
</comment>
<proteinExistence type="inferred from homology"/>
<evidence type="ECO:0000256" key="4">
    <source>
        <dbReference type="ARBA" id="ARBA00038440"/>
    </source>
</evidence>
<dbReference type="GO" id="GO:0004644">
    <property type="term" value="F:phosphoribosylglycinamide formyltransferase activity"/>
    <property type="evidence" value="ECO:0007669"/>
    <property type="project" value="UniProtKB-UniRule"/>
</dbReference>
<dbReference type="PANTHER" id="PTHR43369:SF2">
    <property type="entry name" value="PHOSPHORIBOSYLGLYCINAMIDE FORMYLTRANSFERASE"/>
    <property type="match status" value="1"/>
</dbReference>
<feature type="active site" description="Proton donor" evidence="6">
    <location>
        <position position="104"/>
    </location>
</feature>
<dbReference type="InterPro" id="IPR002376">
    <property type="entry name" value="Formyl_transf_N"/>
</dbReference>
<dbReference type="InterPro" id="IPR004607">
    <property type="entry name" value="GART"/>
</dbReference>
<organism evidence="8 9">
    <name type="scientific">Niabella drilacis (strain DSM 25811 / CCM 8410 / CCUG 62505 / LMG 26954 / E90)</name>
    <dbReference type="NCBI Taxonomy" id="1285928"/>
    <lineage>
        <taxon>Bacteria</taxon>
        <taxon>Pseudomonadati</taxon>
        <taxon>Bacteroidota</taxon>
        <taxon>Chitinophagia</taxon>
        <taxon>Chitinophagales</taxon>
        <taxon>Chitinophagaceae</taxon>
        <taxon>Niabella</taxon>
    </lineage>
</organism>
<evidence type="ECO:0000259" key="7">
    <source>
        <dbReference type="Pfam" id="PF00551"/>
    </source>
</evidence>
<keyword evidence="2 6" id="KW-0808">Transferase</keyword>
<gene>
    <name evidence="6" type="primary">purN</name>
    <name evidence="8" type="ORF">SAMN04487894_11615</name>
</gene>
<feature type="binding site" evidence="6">
    <location>
        <begin position="13"/>
        <end position="15"/>
    </location>
    <ligand>
        <name>N(1)-(5-phospho-beta-D-ribosyl)glycinamide</name>
        <dbReference type="ChEBI" id="CHEBI:143788"/>
    </ligand>
</feature>
<dbReference type="Pfam" id="PF00551">
    <property type="entry name" value="Formyl_trans_N"/>
    <property type="match status" value="1"/>
</dbReference>
<dbReference type="EC" id="2.1.2.2" evidence="6"/>
<comment type="function">
    <text evidence="6">Catalyzes the transfer of a formyl group from 10-formyltetrahydrofolate to 5-phospho-ribosyl-glycinamide (GAR), producing 5-phospho-ribosyl-N-formylglycinamide (FGAR) and tetrahydrofolate.</text>
</comment>
<feature type="domain" description="Formyl transferase N-terminal" evidence="7">
    <location>
        <begin position="3"/>
        <end position="182"/>
    </location>
</feature>
<dbReference type="InterPro" id="IPR036477">
    <property type="entry name" value="Formyl_transf_N_sf"/>
</dbReference>
<keyword evidence="3 6" id="KW-0658">Purine biosynthesis</keyword>
<keyword evidence="9" id="KW-1185">Reference proteome</keyword>
<dbReference type="EMBL" id="FMZO01000016">
    <property type="protein sequence ID" value="SDD90979.1"/>
    <property type="molecule type" value="Genomic_DNA"/>
</dbReference>
<accession>A0A1G6YKP6</accession>
<dbReference type="RefSeq" id="WP_090392214.1">
    <property type="nucleotide sequence ID" value="NZ_FMZO01000016.1"/>
</dbReference>
<dbReference type="AlphaFoldDB" id="A0A1G6YKP6"/>
<dbReference type="UniPathway" id="UPA00074">
    <property type="reaction ID" value="UER00126"/>
</dbReference>
<dbReference type="STRING" id="1285928.SAMN04487894_11615"/>
<evidence type="ECO:0000256" key="5">
    <source>
        <dbReference type="ARBA" id="ARBA00047664"/>
    </source>
</evidence>
<dbReference type="SUPFAM" id="SSF53328">
    <property type="entry name" value="Formyltransferase"/>
    <property type="match status" value="1"/>
</dbReference>
<dbReference type="PROSITE" id="PS00373">
    <property type="entry name" value="GART"/>
    <property type="match status" value="1"/>
</dbReference>
<evidence type="ECO:0000313" key="9">
    <source>
        <dbReference type="Proteomes" id="UP000198757"/>
    </source>
</evidence>
<sequence length="190" mass="20795">MKKKIAIFASGAGSNAQKLIDHFRDHPFASVSLIVCNKPGAGVIKIAETEGIELLMTDRLSLQSAEFPKKLQEKGIDFIVLAGFLLKIPASLIEAFPKHIVNIHPALLPKYGGKGMYGQFVHEAVIAAGEKESGITIHFVDEHYDHGATIFQTTCLVSGSDTPESLAQKVHFLEHQHFASVVERLILKEL</sequence>
<comment type="caution">
    <text evidence="6">Lacks conserved residue(s) required for the propagation of feature annotation.</text>
</comment>
<evidence type="ECO:0000256" key="3">
    <source>
        <dbReference type="ARBA" id="ARBA00022755"/>
    </source>
</evidence>
<comment type="catalytic activity">
    <reaction evidence="5 6">
        <text>N(1)-(5-phospho-beta-D-ribosyl)glycinamide + (6R)-10-formyltetrahydrofolate = N(2)-formyl-N(1)-(5-phospho-beta-D-ribosyl)glycinamide + (6S)-5,6,7,8-tetrahydrofolate + H(+)</text>
        <dbReference type="Rhea" id="RHEA:15053"/>
        <dbReference type="ChEBI" id="CHEBI:15378"/>
        <dbReference type="ChEBI" id="CHEBI:57453"/>
        <dbReference type="ChEBI" id="CHEBI:143788"/>
        <dbReference type="ChEBI" id="CHEBI:147286"/>
        <dbReference type="ChEBI" id="CHEBI:195366"/>
        <dbReference type="EC" id="2.1.2.2"/>
    </reaction>
</comment>
<dbReference type="HAMAP" id="MF_01930">
    <property type="entry name" value="PurN"/>
    <property type="match status" value="1"/>
</dbReference>
<evidence type="ECO:0000256" key="6">
    <source>
        <dbReference type="HAMAP-Rule" id="MF_01930"/>
    </source>
</evidence>
<dbReference type="PANTHER" id="PTHR43369">
    <property type="entry name" value="PHOSPHORIBOSYLGLYCINAMIDE FORMYLTRANSFERASE"/>
    <property type="match status" value="1"/>
</dbReference>
<dbReference type="CDD" id="cd08645">
    <property type="entry name" value="FMT_core_GART"/>
    <property type="match status" value="1"/>
</dbReference>
<feature type="site" description="Raises pKa of active site His" evidence="6">
    <location>
        <position position="145"/>
    </location>
</feature>
<name>A0A1G6YKP6_NIADE</name>
<dbReference type="GO" id="GO:0005829">
    <property type="term" value="C:cytosol"/>
    <property type="evidence" value="ECO:0007669"/>
    <property type="project" value="TreeGrafter"/>
</dbReference>
<dbReference type="InterPro" id="IPR001555">
    <property type="entry name" value="GART_AS"/>
</dbReference>
<feature type="binding site" evidence="6">
    <location>
        <position position="59"/>
    </location>
    <ligand>
        <name>(6R)-10-formyltetrahydrofolate</name>
        <dbReference type="ChEBI" id="CHEBI:195366"/>
    </ligand>
</feature>
<feature type="binding site" evidence="6">
    <location>
        <position position="102"/>
    </location>
    <ligand>
        <name>(6R)-10-formyltetrahydrofolate</name>
        <dbReference type="ChEBI" id="CHEBI:195366"/>
    </ligand>
</feature>
<evidence type="ECO:0000256" key="2">
    <source>
        <dbReference type="ARBA" id="ARBA00022679"/>
    </source>
</evidence>
<dbReference type="GO" id="GO:0006189">
    <property type="term" value="P:'de novo' IMP biosynthetic process"/>
    <property type="evidence" value="ECO:0007669"/>
    <property type="project" value="UniProtKB-UniRule"/>
</dbReference>
<reference evidence="9" key="1">
    <citation type="submission" date="2016-10" db="EMBL/GenBank/DDBJ databases">
        <authorList>
            <person name="Varghese N."/>
            <person name="Submissions S."/>
        </authorList>
    </citation>
    <scope>NUCLEOTIDE SEQUENCE [LARGE SCALE GENOMIC DNA]</scope>
    <source>
        <strain evidence="9">DSM 25811 / CCM 8410 / LMG 26954 / E90</strain>
    </source>
</reference>
<dbReference type="OrthoDB" id="9806170at2"/>
<dbReference type="Proteomes" id="UP000198757">
    <property type="component" value="Unassembled WGS sequence"/>
</dbReference>
<dbReference type="Gene3D" id="3.40.50.170">
    <property type="entry name" value="Formyl transferase, N-terminal domain"/>
    <property type="match status" value="1"/>
</dbReference>
<evidence type="ECO:0000313" key="8">
    <source>
        <dbReference type="EMBL" id="SDD90979.1"/>
    </source>
</evidence>
<comment type="similarity">
    <text evidence="4 6">Belongs to the GART family.</text>
</comment>
<protein>
    <recommendedName>
        <fullName evidence="6">Phosphoribosylglycinamide formyltransferase</fullName>
        <ecNumber evidence="6">2.1.2.2</ecNumber>
    </recommendedName>
    <alternativeName>
        <fullName evidence="6">5'-phosphoribosylglycinamide transformylase</fullName>
    </alternativeName>
    <alternativeName>
        <fullName evidence="6">GAR transformylase</fullName>
        <shortName evidence="6">GART</shortName>
    </alternativeName>
</protein>